<evidence type="ECO:0000313" key="2">
    <source>
        <dbReference type="EMBL" id="QSZ31725.1"/>
    </source>
</evidence>
<feature type="region of interest" description="Disordered" evidence="1">
    <location>
        <begin position="109"/>
        <end position="140"/>
    </location>
</feature>
<accession>A0A8A3P1F7</accession>
<dbReference type="EMBL" id="CP063406">
    <property type="protein sequence ID" value="QSZ31725.1"/>
    <property type="molecule type" value="Genomic_DNA"/>
</dbReference>
<sequence length="351" mass="39241">MENSLHSRNLYNTSPRTPSRDSSVNGSYDGLYGKQDQLKSSSSLSDTTLSEDSRVPLSENYYSTQLHSHPRLHRPARLDWHQSGLVDQSEGLTSKNLANDQWLKVRRALAASDSDDDTESPKEQKSTPHNTPSKLPPGHHEALESFKSFSLQESRSLPTTPTNHQESYDITYTISEFESPASSPATICIYPSPTESFTTSNITPAPSPSPSPFRAVSIPLQRRAIARKQNQAQDTYIVLHDSVPLAAESLSTTTITGVYTTLEEANGFVERIAEETCRDVPEEHFRLLVEEDGEYGFDILDLERHVLHRVYIEKQAIRGEWSEMTDIEGMGLMRGKANDEDIFDGLAKLSL</sequence>
<gene>
    <name evidence="2" type="ORF">DSL72_001292</name>
</gene>
<feature type="compositionally biased region" description="Low complexity" evidence="1">
    <location>
        <begin position="40"/>
        <end position="50"/>
    </location>
</feature>
<dbReference type="AlphaFoldDB" id="A0A8A3P1F7"/>
<dbReference type="Proteomes" id="UP000672032">
    <property type="component" value="Chromosome 2"/>
</dbReference>
<proteinExistence type="predicted"/>
<reference evidence="2" key="1">
    <citation type="submission" date="2020-10" db="EMBL/GenBank/DDBJ databases">
        <title>Genome Sequence of Monilinia vaccinii-corymbosi Sheds Light on Mummy Berry Disease Infection of Blueberry and Mating Type.</title>
        <authorList>
            <person name="Yow A.G."/>
            <person name="Zhang Y."/>
            <person name="Bansal K."/>
            <person name="Eacker S.M."/>
            <person name="Sullivan S."/>
            <person name="Liachko I."/>
            <person name="Cubeta M.A."/>
            <person name="Rollins J.A."/>
            <person name="Ashrafi H."/>
        </authorList>
    </citation>
    <scope>NUCLEOTIDE SEQUENCE</scope>
    <source>
        <strain evidence="2">RL-1</strain>
    </source>
</reference>
<organism evidence="2 3">
    <name type="scientific">Monilinia vaccinii-corymbosi</name>
    <dbReference type="NCBI Taxonomy" id="61207"/>
    <lineage>
        <taxon>Eukaryota</taxon>
        <taxon>Fungi</taxon>
        <taxon>Dikarya</taxon>
        <taxon>Ascomycota</taxon>
        <taxon>Pezizomycotina</taxon>
        <taxon>Leotiomycetes</taxon>
        <taxon>Helotiales</taxon>
        <taxon>Sclerotiniaceae</taxon>
        <taxon>Monilinia</taxon>
    </lineage>
</organism>
<evidence type="ECO:0000313" key="3">
    <source>
        <dbReference type="Proteomes" id="UP000672032"/>
    </source>
</evidence>
<name>A0A8A3P1F7_9HELO</name>
<feature type="compositionally biased region" description="Polar residues" evidence="1">
    <location>
        <begin position="1"/>
        <end position="26"/>
    </location>
</feature>
<dbReference type="OrthoDB" id="3545336at2759"/>
<keyword evidence="3" id="KW-1185">Reference proteome</keyword>
<evidence type="ECO:0000256" key="1">
    <source>
        <dbReference type="SAM" id="MobiDB-lite"/>
    </source>
</evidence>
<feature type="region of interest" description="Disordered" evidence="1">
    <location>
        <begin position="1"/>
        <end position="56"/>
    </location>
</feature>
<protein>
    <submittedName>
        <fullName evidence="2">Uncharacterized protein</fullName>
    </submittedName>
</protein>